<dbReference type="Pfam" id="PF00135">
    <property type="entry name" value="COesterase"/>
    <property type="match status" value="1"/>
</dbReference>
<keyword evidence="2 3" id="KW-0378">Hydrolase</keyword>
<dbReference type="GO" id="GO:0016787">
    <property type="term" value="F:hydrolase activity"/>
    <property type="evidence" value="ECO:0007669"/>
    <property type="project" value="UniProtKB-KW"/>
</dbReference>
<dbReference type="InterPro" id="IPR029058">
    <property type="entry name" value="AB_hydrolase_fold"/>
</dbReference>
<dbReference type="Gene3D" id="3.40.50.1820">
    <property type="entry name" value="alpha/beta hydrolase"/>
    <property type="match status" value="1"/>
</dbReference>
<dbReference type="PANTHER" id="PTHR11559">
    <property type="entry name" value="CARBOXYLESTERASE"/>
    <property type="match status" value="1"/>
</dbReference>
<evidence type="ECO:0000256" key="2">
    <source>
        <dbReference type="ARBA" id="ARBA00022801"/>
    </source>
</evidence>
<evidence type="ECO:0000313" key="5">
    <source>
        <dbReference type="EMBL" id="PVX50668.1"/>
    </source>
</evidence>
<keyword evidence="3" id="KW-0732">Signal</keyword>
<evidence type="ECO:0000259" key="4">
    <source>
        <dbReference type="Pfam" id="PF00135"/>
    </source>
</evidence>
<evidence type="ECO:0000256" key="1">
    <source>
        <dbReference type="ARBA" id="ARBA00005964"/>
    </source>
</evidence>
<name>A0A2U0U318_9BACT</name>
<dbReference type="AlphaFoldDB" id="A0A2U0U318"/>
<comment type="similarity">
    <text evidence="1 3">Belongs to the type-B carboxylesterase/lipase family.</text>
</comment>
<dbReference type="InterPro" id="IPR002018">
    <property type="entry name" value="CarbesteraseB"/>
</dbReference>
<reference evidence="5 6" key="1">
    <citation type="submission" date="2018-05" db="EMBL/GenBank/DDBJ databases">
        <title>Genomic Encyclopedia of Type Strains, Phase IV (KMG-IV): sequencing the most valuable type-strain genomes for metagenomic binning, comparative biology and taxonomic classification.</title>
        <authorList>
            <person name="Goeker M."/>
        </authorList>
    </citation>
    <scope>NUCLEOTIDE SEQUENCE [LARGE SCALE GENOMIC DNA]</scope>
    <source>
        <strain evidence="5 6">DSM 100333</strain>
    </source>
</reference>
<dbReference type="Proteomes" id="UP000245870">
    <property type="component" value="Unassembled WGS sequence"/>
</dbReference>
<dbReference type="InterPro" id="IPR050309">
    <property type="entry name" value="Type-B_Carboxylest/Lipase"/>
</dbReference>
<dbReference type="EC" id="3.1.1.-" evidence="3"/>
<dbReference type="SUPFAM" id="SSF53474">
    <property type="entry name" value="alpha/beta-Hydrolases"/>
    <property type="match status" value="1"/>
</dbReference>
<dbReference type="PROSITE" id="PS00122">
    <property type="entry name" value="CARBOXYLESTERASE_B_1"/>
    <property type="match status" value="1"/>
</dbReference>
<gene>
    <name evidence="5" type="ORF">C7379_11766</name>
</gene>
<feature type="domain" description="Carboxylesterase type B" evidence="4">
    <location>
        <begin position="27"/>
        <end position="513"/>
    </location>
</feature>
<feature type="signal peptide" evidence="3">
    <location>
        <begin position="1"/>
        <end position="19"/>
    </location>
</feature>
<evidence type="ECO:0000256" key="3">
    <source>
        <dbReference type="RuleBase" id="RU361235"/>
    </source>
</evidence>
<evidence type="ECO:0000313" key="6">
    <source>
        <dbReference type="Proteomes" id="UP000245870"/>
    </source>
</evidence>
<organism evidence="5 6">
    <name type="scientific">Hallella colorans</name>
    <dbReference type="NCBI Taxonomy" id="1703337"/>
    <lineage>
        <taxon>Bacteria</taxon>
        <taxon>Pseudomonadati</taxon>
        <taxon>Bacteroidota</taxon>
        <taxon>Bacteroidia</taxon>
        <taxon>Bacteroidales</taxon>
        <taxon>Prevotellaceae</taxon>
        <taxon>Hallella</taxon>
    </lineage>
</organism>
<proteinExistence type="inferred from homology"/>
<dbReference type="EMBL" id="QENY01000017">
    <property type="protein sequence ID" value="PVX50668.1"/>
    <property type="molecule type" value="Genomic_DNA"/>
</dbReference>
<accession>A0A2U0U318</accession>
<protein>
    <recommendedName>
        <fullName evidence="3">Carboxylic ester hydrolase</fullName>
        <ecNumber evidence="3">3.1.1.-</ecNumber>
    </recommendedName>
</protein>
<sequence length="533" mass="58706">MKKKLLLFVILFVSTISKAQDGPRAMVAEGILEGTFESGVKVFKGVPFAAPPIGDLRWRAPQPAKHWNGVRKAQKFGPDPMQENIYGDMIFCADSRSEDCLYLNIWTPSKTMDEGLPVLIYFNGGALIAGSGSEPRYAGLSLAREGVISITANYREGIFGFFCCTELSKESTYKGSGNYGFMDQVAAIKWVKNNIKAFGGNPSRITVVGESAGSMSVSALMASPLCKGLFSQAIGSSGSVMGLHRLATLHEAEKNGDAKISSMGCKNLREMRALPADELLKKAAVKGLAQYNIDGYFFTEQPVETYRKGHQLQIPLMVGGTSTEIGSFNFNGMSPSIDNVKAFVAKRHGDKAERIVDLYGIHTDADLQSNKILDLASDLFIGFSTWHWWKLHQQTTSKPVYRYNYCWPRPAMILNDKINCLAGGGIDNKHSNPLASRAKGAVHSADIEYAMGTLSTNRVYDWQAEDYIVSKQFMKYYVNFIKTGNPNGLGLVDWSATNGKSVAPVMQIDLHCIEKADADLEKRYESLSKLFNY</sequence>
<comment type="caution">
    <text evidence="5">The sequence shown here is derived from an EMBL/GenBank/DDBJ whole genome shotgun (WGS) entry which is preliminary data.</text>
</comment>
<dbReference type="InterPro" id="IPR019819">
    <property type="entry name" value="Carboxylesterase_B_CS"/>
</dbReference>
<feature type="chain" id="PRO_5015376260" description="Carboxylic ester hydrolase" evidence="3">
    <location>
        <begin position="20"/>
        <end position="533"/>
    </location>
</feature>
<dbReference type="OrthoDB" id="9775851at2"/>
<keyword evidence="6" id="KW-1185">Reference proteome</keyword>
<dbReference type="InterPro" id="IPR019826">
    <property type="entry name" value="Carboxylesterase_B_AS"/>
</dbReference>
<dbReference type="PROSITE" id="PS00941">
    <property type="entry name" value="CARBOXYLESTERASE_B_2"/>
    <property type="match status" value="1"/>
</dbReference>
<dbReference type="RefSeq" id="WP_116617043.1">
    <property type="nucleotide sequence ID" value="NZ_QENY01000017.1"/>
</dbReference>